<reference evidence="1 2" key="1">
    <citation type="submission" date="2021-01" db="EMBL/GenBank/DDBJ databases">
        <title>Genomic Encyclopedia of Type Strains, Phase IV (KMG-IV): sequencing the most valuable type-strain genomes for metagenomic binning, comparative biology and taxonomic classification.</title>
        <authorList>
            <person name="Goeker M."/>
        </authorList>
    </citation>
    <scope>NUCLEOTIDE SEQUENCE [LARGE SCALE GENOMIC DNA]</scope>
    <source>
        <strain evidence="1 2">DSM 28236</strain>
    </source>
</reference>
<keyword evidence="2" id="KW-1185">Reference proteome</keyword>
<dbReference type="Pfam" id="PF10955">
    <property type="entry name" value="Fin"/>
    <property type="match status" value="1"/>
</dbReference>
<comment type="caution">
    <text evidence="1">The sequence shown here is derived from an EMBL/GenBank/DDBJ whole genome shotgun (WGS) entry which is preliminary data.</text>
</comment>
<accession>A0ABS2Q2W2</accession>
<dbReference type="RefSeq" id="WP_205004341.1">
    <property type="nucleotide sequence ID" value="NZ_JAFBER010000021.1"/>
</dbReference>
<name>A0ABS2Q2W2_9BACL</name>
<protein>
    <recommendedName>
        <fullName evidence="3">DUF2757 family protein</fullName>
    </recommendedName>
</protein>
<dbReference type="EMBL" id="JAFBER010000021">
    <property type="protein sequence ID" value="MBM7646461.1"/>
    <property type="molecule type" value="Genomic_DNA"/>
</dbReference>
<sequence length="76" mass="8990">MDVYYTCRHCGTKVGHIQGDAFHAHQLGFDHLTVEERETMIRYDHSGNIHVQTICEDCQEALERNPEFHQWDTFIQ</sequence>
<dbReference type="InterPro" id="IPR020115">
    <property type="entry name" value="Fin"/>
</dbReference>
<gene>
    <name evidence="1" type="ORF">JOD45_002689</name>
</gene>
<organism evidence="1 2">
    <name type="scientific">Scopulibacillus daqui</name>
    <dbReference type="NCBI Taxonomy" id="1469162"/>
    <lineage>
        <taxon>Bacteria</taxon>
        <taxon>Bacillati</taxon>
        <taxon>Bacillota</taxon>
        <taxon>Bacilli</taxon>
        <taxon>Bacillales</taxon>
        <taxon>Sporolactobacillaceae</taxon>
        <taxon>Scopulibacillus</taxon>
    </lineage>
</organism>
<evidence type="ECO:0000313" key="2">
    <source>
        <dbReference type="Proteomes" id="UP000808914"/>
    </source>
</evidence>
<dbReference type="Proteomes" id="UP000808914">
    <property type="component" value="Unassembled WGS sequence"/>
</dbReference>
<proteinExistence type="predicted"/>
<evidence type="ECO:0000313" key="1">
    <source>
        <dbReference type="EMBL" id="MBM7646461.1"/>
    </source>
</evidence>
<evidence type="ECO:0008006" key="3">
    <source>
        <dbReference type="Google" id="ProtNLM"/>
    </source>
</evidence>